<sequence>MARPQRSSRARVARRRRSIAVLSCLVLALAAALLPSGAARAATNPFTIDGNAPDAGTIQLNDVFGNVKELGPANGTATKMGVIHPAPVPMLDLTNPNGQVDLRRAWLDLRRDSTNNDGVYFAWERDANTGSGFIAFEFMKNPIPAACNSYQGTNASLIANCNPWKNRTAGDFLILWDQQGSSTTLYKRIWQQSGTSLVLGPSVAITNGAAAFSSDGFKGEAAVNITAEGLETAGSCVSFANVIPSTVTGNSDQAHYKDTILQVLPPISNCTASTSTTPQDGAGTPVPAGGLSIGTGVTAVKDSATISVSGGTPTPTGSISFFLCKQDTGTCDTGGTSVGSTSIAGGSYPETVASPTAYVTSAGRYCWRATWPGDSANGIPAAGDSAANECFIVNPVTPTLTTSAGAGVVLGNAVTDTATLGGTATHPATPVINLTGASGPPAGGTITSSCTARATPAAARW</sequence>
<evidence type="ECO:0000256" key="1">
    <source>
        <dbReference type="SAM" id="SignalP"/>
    </source>
</evidence>
<evidence type="ECO:0000313" key="2">
    <source>
        <dbReference type="EMBL" id="MFD1249776.1"/>
    </source>
</evidence>
<dbReference type="RefSeq" id="WP_367917397.1">
    <property type="nucleotide sequence ID" value="NZ_BAABAC010000004.1"/>
</dbReference>
<feature type="chain" id="PRO_5045654605" description="Hemagglutinin" evidence="1">
    <location>
        <begin position="42"/>
        <end position="461"/>
    </location>
</feature>
<reference evidence="3" key="1">
    <citation type="journal article" date="2019" name="Int. J. Syst. Evol. Microbiol.">
        <title>The Global Catalogue of Microorganisms (GCM) 10K type strain sequencing project: providing services to taxonomists for standard genome sequencing and annotation.</title>
        <authorList>
            <consortium name="The Broad Institute Genomics Platform"/>
            <consortium name="The Broad Institute Genome Sequencing Center for Infectious Disease"/>
            <person name="Wu L."/>
            <person name="Ma J."/>
        </authorList>
    </citation>
    <scope>NUCLEOTIDE SEQUENCE [LARGE SCALE GENOMIC DNA]</scope>
    <source>
        <strain evidence="3">CCUG 52478</strain>
    </source>
</reference>
<dbReference type="Proteomes" id="UP001597229">
    <property type="component" value="Unassembled WGS sequence"/>
</dbReference>
<name>A0ABW3W3W3_9ACTN</name>
<keyword evidence="1" id="KW-0732">Signal</keyword>
<proteinExistence type="predicted"/>
<protein>
    <recommendedName>
        <fullName evidence="4">Hemagglutinin</fullName>
    </recommendedName>
</protein>
<keyword evidence="3" id="KW-1185">Reference proteome</keyword>
<gene>
    <name evidence="2" type="ORF">ACFQ3F_18400</name>
</gene>
<dbReference type="EMBL" id="JBHTLX010000023">
    <property type="protein sequence ID" value="MFD1249776.1"/>
    <property type="molecule type" value="Genomic_DNA"/>
</dbReference>
<evidence type="ECO:0008006" key="4">
    <source>
        <dbReference type="Google" id="ProtNLM"/>
    </source>
</evidence>
<comment type="caution">
    <text evidence="2">The sequence shown here is derived from an EMBL/GenBank/DDBJ whole genome shotgun (WGS) entry which is preliminary data.</text>
</comment>
<organism evidence="2 3">
    <name type="scientific">Nocardioides ginsengisoli</name>
    <dbReference type="NCBI Taxonomy" id="363868"/>
    <lineage>
        <taxon>Bacteria</taxon>
        <taxon>Bacillati</taxon>
        <taxon>Actinomycetota</taxon>
        <taxon>Actinomycetes</taxon>
        <taxon>Propionibacteriales</taxon>
        <taxon>Nocardioidaceae</taxon>
        <taxon>Nocardioides</taxon>
    </lineage>
</organism>
<feature type="signal peptide" evidence="1">
    <location>
        <begin position="1"/>
        <end position="41"/>
    </location>
</feature>
<accession>A0ABW3W3W3</accession>
<evidence type="ECO:0000313" key="3">
    <source>
        <dbReference type="Proteomes" id="UP001597229"/>
    </source>
</evidence>